<evidence type="ECO:0000313" key="3">
    <source>
        <dbReference type="Proteomes" id="UP001253545"/>
    </source>
</evidence>
<dbReference type="RefSeq" id="WP_311369264.1">
    <property type="nucleotide sequence ID" value="NZ_JAVRHX010000003.1"/>
</dbReference>
<sequence>MQLKVAVVFCIISAITLVNVIYNWMINSIGVVGNPELHSALLFLIIAILLQKPKSTPKDN</sequence>
<accession>A0ABU2ZUN0</accession>
<proteinExistence type="predicted"/>
<evidence type="ECO:0000313" key="2">
    <source>
        <dbReference type="EMBL" id="MDT0595748.1"/>
    </source>
</evidence>
<keyword evidence="1" id="KW-0812">Transmembrane</keyword>
<feature type="transmembrane region" description="Helical" evidence="1">
    <location>
        <begin position="31"/>
        <end position="50"/>
    </location>
</feature>
<gene>
    <name evidence="2" type="ORF">RM552_12890</name>
</gene>
<keyword evidence="1" id="KW-0472">Membrane</keyword>
<dbReference type="Proteomes" id="UP001253545">
    <property type="component" value="Unassembled WGS sequence"/>
</dbReference>
<keyword evidence="3" id="KW-1185">Reference proteome</keyword>
<evidence type="ECO:0000256" key="1">
    <source>
        <dbReference type="SAM" id="Phobius"/>
    </source>
</evidence>
<protein>
    <submittedName>
        <fullName evidence="2">Uncharacterized protein</fullName>
    </submittedName>
</protein>
<comment type="caution">
    <text evidence="2">The sequence shown here is derived from an EMBL/GenBank/DDBJ whole genome shotgun (WGS) entry which is preliminary data.</text>
</comment>
<dbReference type="EMBL" id="JAVRHX010000003">
    <property type="protein sequence ID" value="MDT0595748.1"/>
    <property type="molecule type" value="Genomic_DNA"/>
</dbReference>
<organism evidence="2 3">
    <name type="scientific">Glaciecola petra</name>
    <dbReference type="NCBI Taxonomy" id="3075602"/>
    <lineage>
        <taxon>Bacteria</taxon>
        <taxon>Pseudomonadati</taxon>
        <taxon>Pseudomonadota</taxon>
        <taxon>Gammaproteobacteria</taxon>
        <taxon>Alteromonadales</taxon>
        <taxon>Alteromonadaceae</taxon>
        <taxon>Glaciecola</taxon>
    </lineage>
</organism>
<feature type="transmembrane region" description="Helical" evidence="1">
    <location>
        <begin position="5"/>
        <end position="25"/>
    </location>
</feature>
<name>A0ABU2ZUN0_9ALTE</name>
<keyword evidence="1" id="KW-1133">Transmembrane helix</keyword>
<reference evidence="2 3" key="1">
    <citation type="submission" date="2023-09" db="EMBL/GenBank/DDBJ databases">
        <authorList>
            <person name="Rey-Velasco X."/>
        </authorList>
    </citation>
    <scope>NUCLEOTIDE SEQUENCE [LARGE SCALE GENOMIC DNA]</scope>
    <source>
        <strain evidence="2 3">P117</strain>
    </source>
</reference>